<evidence type="ECO:0000313" key="6">
    <source>
        <dbReference type="EnsemblPlants" id="EMT13142"/>
    </source>
</evidence>
<evidence type="ECO:0000256" key="5">
    <source>
        <dbReference type="SAM" id="MobiDB-lite"/>
    </source>
</evidence>
<proteinExistence type="inferred from homology"/>
<dbReference type="FunFam" id="3.40.50.2000:FF:000020">
    <property type="entry name" value="Glycosyltransferase"/>
    <property type="match status" value="1"/>
</dbReference>
<keyword evidence="3" id="KW-0328">Glycosyltransferase</keyword>
<dbReference type="InterPro" id="IPR002213">
    <property type="entry name" value="UDP_glucos_trans"/>
</dbReference>
<dbReference type="SUPFAM" id="SSF53756">
    <property type="entry name" value="UDP-Glycosyltransferase/glycogen phosphorylase"/>
    <property type="match status" value="1"/>
</dbReference>
<evidence type="ECO:0000256" key="3">
    <source>
        <dbReference type="RuleBase" id="RU003718"/>
    </source>
</evidence>
<dbReference type="GO" id="GO:0035251">
    <property type="term" value="F:UDP-glucosyltransferase activity"/>
    <property type="evidence" value="ECO:0007669"/>
    <property type="project" value="InterPro"/>
</dbReference>
<feature type="region of interest" description="Disordered" evidence="5">
    <location>
        <begin position="409"/>
        <end position="456"/>
    </location>
</feature>
<dbReference type="InterPro" id="IPR050481">
    <property type="entry name" value="UDP-glycosyltransf_plant"/>
</dbReference>
<dbReference type="CDD" id="cd03784">
    <property type="entry name" value="GT1_Gtf-like"/>
    <property type="match status" value="1"/>
</dbReference>
<protein>
    <recommendedName>
        <fullName evidence="4">Glycosyltransferase</fullName>
        <ecNumber evidence="4">2.4.1.-</ecNumber>
    </recommendedName>
</protein>
<sequence>MEKTVVLYPGVGVGHLVPMVEVAKLFLKHGLAVTVVLIDPQVESTDFSAAVARARASNPSVAFHVLPPPPADSNPDGAPTHPVIQIFRLLKSMNAPLLDFLRSLPSVDALVLDMFCVDAQDVAAELKLPVYYFYASAAADLALFFNLPSKLAGSKVKELGDSIITFPGVPPLKASDLPEVTHNDEVLKAISGMFDRMPDANGILINSFESLETRAVRALKDGLCVPGRATPPVYCIGPLVSGGGDKEHECLRWLDAQPDQSVVFLSFGSMGTFSGKQLEEIATGLEKSGERFLWVVRSPRNPDYKYGDSLPEPDLDALMPEGFLERTKDRGLVIKSWAPQVEVLRHRATGAFMTHCGWNSTLEGITAGLPLLCWPLYAEQKVNKVHIVEGMKLGVEMRGYNEKVVKAEEVEEKKSNCATTAPLPPSRSRGRPGGNPSCRPPAPPLRPLLPRPASPSGEAWQAWVAAGSTLPLLADPQPVRDGCRRRHLAMAGPGGTATGAPGGGRSSSRWGLGWCGSCHGGVCVGAVQRGSGGGSGSRWRGPRAAWPAAGVWLRAPDGCGWVFPLRSCGSSPRATAVPVAPHIRVLRRRRRSHLTAG</sequence>
<dbReference type="FunFam" id="3.40.50.2000:FF:000082">
    <property type="entry name" value="Glycosyltransferase"/>
    <property type="match status" value="1"/>
</dbReference>
<organism evidence="6">
    <name type="scientific">Aegilops tauschii</name>
    <name type="common">Tausch's goatgrass</name>
    <name type="synonym">Aegilops squarrosa</name>
    <dbReference type="NCBI Taxonomy" id="37682"/>
    <lineage>
        <taxon>Eukaryota</taxon>
        <taxon>Viridiplantae</taxon>
        <taxon>Streptophyta</taxon>
        <taxon>Embryophyta</taxon>
        <taxon>Tracheophyta</taxon>
        <taxon>Spermatophyta</taxon>
        <taxon>Magnoliopsida</taxon>
        <taxon>Liliopsida</taxon>
        <taxon>Poales</taxon>
        <taxon>Poaceae</taxon>
        <taxon>BOP clade</taxon>
        <taxon>Pooideae</taxon>
        <taxon>Triticodae</taxon>
        <taxon>Triticeae</taxon>
        <taxon>Triticinae</taxon>
        <taxon>Aegilops</taxon>
    </lineage>
</organism>
<evidence type="ECO:0000256" key="2">
    <source>
        <dbReference type="ARBA" id="ARBA00022679"/>
    </source>
</evidence>
<accession>N1QV94</accession>
<feature type="compositionally biased region" description="Pro residues" evidence="5">
    <location>
        <begin position="438"/>
        <end position="453"/>
    </location>
</feature>
<dbReference type="EC" id="2.4.1.-" evidence="4"/>
<dbReference type="AlphaFoldDB" id="N1QV94"/>
<dbReference type="PANTHER" id="PTHR48048">
    <property type="entry name" value="GLYCOSYLTRANSFERASE"/>
    <property type="match status" value="1"/>
</dbReference>
<dbReference type="PANTHER" id="PTHR48048:SF89">
    <property type="entry name" value="GLYCOSYLTRANSFERASE"/>
    <property type="match status" value="1"/>
</dbReference>
<evidence type="ECO:0000256" key="4">
    <source>
        <dbReference type="RuleBase" id="RU362057"/>
    </source>
</evidence>
<dbReference type="Gene3D" id="3.40.50.2000">
    <property type="entry name" value="Glycogen Phosphorylase B"/>
    <property type="match status" value="2"/>
</dbReference>
<dbReference type="EnsemblPlants" id="EMT13142">
    <property type="protein sequence ID" value="EMT13142"/>
    <property type="gene ID" value="F775_07928"/>
</dbReference>
<evidence type="ECO:0000256" key="1">
    <source>
        <dbReference type="ARBA" id="ARBA00009995"/>
    </source>
</evidence>
<dbReference type="Pfam" id="PF00201">
    <property type="entry name" value="UDPGT"/>
    <property type="match status" value="1"/>
</dbReference>
<name>N1QV94_AEGTA</name>
<dbReference type="PROSITE" id="PS00375">
    <property type="entry name" value="UDPGT"/>
    <property type="match status" value="1"/>
</dbReference>
<reference evidence="6" key="1">
    <citation type="submission" date="2015-06" db="UniProtKB">
        <authorList>
            <consortium name="EnsemblPlants"/>
        </authorList>
    </citation>
    <scope>IDENTIFICATION</scope>
</reference>
<comment type="similarity">
    <text evidence="1 3">Belongs to the UDP-glycosyltransferase family.</text>
</comment>
<keyword evidence="2 3" id="KW-0808">Transferase</keyword>
<dbReference type="InterPro" id="IPR035595">
    <property type="entry name" value="UDP_glycos_trans_CS"/>
</dbReference>